<dbReference type="RefSeq" id="XP_064766031.1">
    <property type="nucleotide sequence ID" value="XM_064915513.1"/>
</dbReference>
<reference evidence="2 3" key="1">
    <citation type="submission" date="2024-03" db="EMBL/GenBank/DDBJ databases">
        <title>Genome-scale model development and genomic sequencing of the oleaginous clade Lipomyces.</title>
        <authorList>
            <consortium name="Lawrence Berkeley National Laboratory"/>
            <person name="Czajka J.J."/>
            <person name="Han Y."/>
            <person name="Kim J."/>
            <person name="Mondo S.J."/>
            <person name="Hofstad B.A."/>
            <person name="Robles A."/>
            <person name="Haridas S."/>
            <person name="Riley R."/>
            <person name="LaButti K."/>
            <person name="Pangilinan J."/>
            <person name="Andreopoulos W."/>
            <person name="Lipzen A."/>
            <person name="Yan J."/>
            <person name="Wang M."/>
            <person name="Ng V."/>
            <person name="Grigoriev I.V."/>
            <person name="Spatafora J.W."/>
            <person name="Magnuson J.K."/>
            <person name="Baker S.E."/>
            <person name="Pomraning K.R."/>
        </authorList>
    </citation>
    <scope>NUCLEOTIDE SEQUENCE [LARGE SCALE GENOMIC DNA]</scope>
    <source>
        <strain evidence="2 3">Phaff 52-87</strain>
    </source>
</reference>
<name>A0ABR1F1P3_9ASCO</name>
<dbReference type="PANTHER" id="PTHR40624">
    <property type="entry name" value="BIOSYNTHESIS MONOOXYGENASE, PUTATIVE (AFU_ORTHOLOGUE AFUA_1G12025)-RELATED"/>
    <property type="match status" value="1"/>
</dbReference>
<evidence type="ECO:0000313" key="2">
    <source>
        <dbReference type="EMBL" id="KAK7202998.1"/>
    </source>
</evidence>
<dbReference type="Proteomes" id="UP001498771">
    <property type="component" value="Unassembled WGS sequence"/>
</dbReference>
<evidence type="ECO:0000259" key="1">
    <source>
        <dbReference type="PROSITE" id="PS51725"/>
    </source>
</evidence>
<dbReference type="SUPFAM" id="SSF54909">
    <property type="entry name" value="Dimeric alpha+beta barrel"/>
    <property type="match status" value="1"/>
</dbReference>
<dbReference type="Pfam" id="PF03992">
    <property type="entry name" value="ABM"/>
    <property type="match status" value="1"/>
</dbReference>
<accession>A0ABR1F1P3</accession>
<keyword evidence="3" id="KW-1185">Reference proteome</keyword>
<feature type="domain" description="ABM" evidence="1">
    <location>
        <begin position="48"/>
        <end position="138"/>
    </location>
</feature>
<proteinExistence type="predicted"/>
<gene>
    <name evidence="2" type="ORF">BZA70DRAFT_89234</name>
</gene>
<evidence type="ECO:0000313" key="3">
    <source>
        <dbReference type="Proteomes" id="UP001498771"/>
    </source>
</evidence>
<dbReference type="InterPro" id="IPR011008">
    <property type="entry name" value="Dimeric_a/b-barrel"/>
</dbReference>
<dbReference type="InterPro" id="IPR007138">
    <property type="entry name" value="ABM_dom"/>
</dbReference>
<organism evidence="2 3">
    <name type="scientific">Myxozyma melibiosi</name>
    <dbReference type="NCBI Taxonomy" id="54550"/>
    <lineage>
        <taxon>Eukaryota</taxon>
        <taxon>Fungi</taxon>
        <taxon>Dikarya</taxon>
        <taxon>Ascomycota</taxon>
        <taxon>Saccharomycotina</taxon>
        <taxon>Lipomycetes</taxon>
        <taxon>Lipomycetales</taxon>
        <taxon>Lipomycetaceae</taxon>
        <taxon>Myxozyma</taxon>
    </lineage>
</organism>
<dbReference type="PROSITE" id="PS51725">
    <property type="entry name" value="ABM"/>
    <property type="match status" value="1"/>
</dbReference>
<dbReference type="Gene3D" id="3.30.70.100">
    <property type="match status" value="1"/>
</dbReference>
<protein>
    <recommendedName>
        <fullName evidence="1">ABM domain-containing protein</fullName>
    </recommendedName>
</protein>
<dbReference type="EMBL" id="JBBJBU010000014">
    <property type="protein sequence ID" value="KAK7202998.1"/>
    <property type="molecule type" value="Genomic_DNA"/>
</dbReference>
<comment type="caution">
    <text evidence="2">The sequence shown here is derived from an EMBL/GenBank/DDBJ whole genome shotgun (WGS) entry which is preliminary data.</text>
</comment>
<sequence length="151" mass="16816">MKSPGFEVFAAGATPLFAKPFDLADYEPANIGFLTRPGVGREFIKDSIVLSVEFELKPGTRDRFLADAEVLAADVLANEPNCLSYYYMKSLDNPDKVGIFERYKTRHDIDVVHRGAEVFKKIFGGFEKDGILVKRSIIECTDSGVGFLERA</sequence>
<dbReference type="PANTHER" id="PTHR40624:SF1">
    <property type="entry name" value="BIOSYNTHESIS MONOOXYGENASE, PUTATIVE (AFU_ORTHOLOGUE AFUA_1G12025)-RELATED"/>
    <property type="match status" value="1"/>
</dbReference>
<dbReference type="GeneID" id="90041025"/>